<dbReference type="SUPFAM" id="SSF103642">
    <property type="entry name" value="Sec-C motif"/>
    <property type="match status" value="1"/>
</dbReference>
<dbReference type="RefSeq" id="WP_272140675.1">
    <property type="nucleotide sequence ID" value="NZ_JAQLOI010000003.1"/>
</dbReference>
<evidence type="ECO:0000256" key="4">
    <source>
        <dbReference type="ARBA" id="ARBA00022723"/>
    </source>
</evidence>
<keyword evidence="4" id="KW-0479">Metal-binding</keyword>
<evidence type="ECO:0000313" key="10">
    <source>
        <dbReference type="Proteomes" id="UP001210678"/>
    </source>
</evidence>
<keyword evidence="6" id="KW-0411">Iron-sulfur</keyword>
<dbReference type="InterPro" id="IPR023885">
    <property type="entry name" value="4Fe4S-binding_SPASM_dom"/>
</dbReference>
<organism evidence="9 10">
    <name type="scientific">Vibrio algarum</name>
    <dbReference type="NCBI Taxonomy" id="3020714"/>
    <lineage>
        <taxon>Bacteria</taxon>
        <taxon>Pseudomonadati</taxon>
        <taxon>Pseudomonadota</taxon>
        <taxon>Gammaproteobacteria</taxon>
        <taxon>Vibrionales</taxon>
        <taxon>Vibrionaceae</taxon>
        <taxon>Vibrio</taxon>
    </lineage>
</organism>
<evidence type="ECO:0000313" key="9">
    <source>
        <dbReference type="EMBL" id="MDB1126234.1"/>
    </source>
</evidence>
<reference evidence="9 10" key="1">
    <citation type="submission" date="2023-01" db="EMBL/GenBank/DDBJ databases">
        <title>Vibrio sp. KJ40-1 sp.nov, isolated from marine algae.</title>
        <authorList>
            <person name="Butt M."/>
            <person name="Kim J.M.J."/>
            <person name="Jeon C.O.C."/>
        </authorList>
    </citation>
    <scope>NUCLEOTIDE SEQUENCE [LARGE SCALE GENOMIC DNA]</scope>
    <source>
        <strain evidence="9 10">KJ40-1</strain>
    </source>
</reference>
<gene>
    <name evidence="9" type="ORF">PGX00_22215</name>
</gene>
<evidence type="ECO:0000256" key="2">
    <source>
        <dbReference type="ARBA" id="ARBA00022485"/>
    </source>
</evidence>
<dbReference type="InterPro" id="IPR047207">
    <property type="entry name" value="SPASM_anSME"/>
</dbReference>
<dbReference type="InterPro" id="IPR058240">
    <property type="entry name" value="rSAM_sf"/>
</dbReference>
<comment type="cofactor">
    <cofactor evidence="1">
        <name>[4Fe-4S] cluster</name>
        <dbReference type="ChEBI" id="CHEBI:49883"/>
    </cofactor>
</comment>
<dbReference type="Gene3D" id="3.20.20.70">
    <property type="entry name" value="Aldolase class I"/>
    <property type="match status" value="1"/>
</dbReference>
<dbReference type="NCBIfam" id="TIGR04085">
    <property type="entry name" value="rSAM_more_4Fe4S"/>
    <property type="match status" value="1"/>
</dbReference>
<sequence>MSNQNLPTGCHVMAKPSGFVCNLDCKYCFYLEKEKLYPERNENWKMNDETLELFVKQQIDAQQGPDVDIAWQGGEPTLLGISFYQKAVKFAQKHKGNKNVHHAFQTNGILINDEWCEFFKQNNFLVGLSIDGPADLHDAYRVTRSGKATHDKVMLAVRLFIKHDVAFNTLTVVNNINAKHPLKVYHFLKEIGSKYIQFIPLVEQQSNQSEPGELTLVHPDSTLTSSVTNWSVPAWQYGEFLNQIFDEWVRKDVSNIFVQTFDTTLANWCKQPGGVCIFSPTCGSALALEANGDLYSCDHYVYPEYKLGNIHEITIKEMNQSEQAIAFGQAKITRLTPECKTCKFRFACHGGCPKQRFISSESGEPNHNYLCDGYLHFFKHTAPYMATMRDLIETGRQANEIMWLVHQHVLKTNQSATANINVGRNQPCPCGSNKKFKQCCAK</sequence>
<dbReference type="Pfam" id="PF02810">
    <property type="entry name" value="SEC-C"/>
    <property type="match status" value="1"/>
</dbReference>
<comment type="similarity">
    <text evidence="7">Belongs to the radical SAM superfamily. Anaerobic sulfatase-maturating enzyme family.</text>
</comment>
<dbReference type="Pfam" id="PF13186">
    <property type="entry name" value="SPASM"/>
    <property type="match status" value="1"/>
</dbReference>
<evidence type="ECO:0000256" key="5">
    <source>
        <dbReference type="ARBA" id="ARBA00023004"/>
    </source>
</evidence>
<dbReference type="SFLD" id="SFLDF00285">
    <property type="entry name" value="anaerobic_Ser-type_sulfatase-m"/>
    <property type="match status" value="1"/>
</dbReference>
<dbReference type="PANTHER" id="PTHR43273:SF3">
    <property type="entry name" value="ANAEROBIC SULFATASE-MATURATING ENZYME HOMOLOG ASLB-RELATED"/>
    <property type="match status" value="1"/>
</dbReference>
<dbReference type="NCBIfam" id="TIGR03942">
    <property type="entry name" value="sulfatase_rSAM"/>
    <property type="match status" value="1"/>
</dbReference>
<dbReference type="Pfam" id="PF04055">
    <property type="entry name" value="Radical_SAM"/>
    <property type="match status" value="1"/>
</dbReference>
<evidence type="ECO:0000256" key="6">
    <source>
        <dbReference type="ARBA" id="ARBA00023014"/>
    </source>
</evidence>
<protein>
    <submittedName>
        <fullName evidence="9">Anaerobic sulfatase maturase</fullName>
    </submittedName>
</protein>
<dbReference type="PROSITE" id="PS51918">
    <property type="entry name" value="RADICAL_SAM"/>
    <property type="match status" value="1"/>
</dbReference>
<dbReference type="PANTHER" id="PTHR43273">
    <property type="entry name" value="ANAEROBIC SULFATASE-MATURATING ENZYME HOMOLOG ASLB-RELATED"/>
    <property type="match status" value="1"/>
</dbReference>
<keyword evidence="3" id="KW-0949">S-adenosyl-L-methionine</keyword>
<dbReference type="SFLD" id="SFLDG01067">
    <property type="entry name" value="SPASM/twitch_domain_containing"/>
    <property type="match status" value="1"/>
</dbReference>
<dbReference type="SFLD" id="SFLDG01384">
    <property type="entry name" value="thioether_bond_formation_requi"/>
    <property type="match status" value="1"/>
</dbReference>
<comment type="caution">
    <text evidence="9">The sequence shown here is derived from an EMBL/GenBank/DDBJ whole genome shotgun (WGS) entry which is preliminary data.</text>
</comment>
<dbReference type="SFLD" id="SFLDS00029">
    <property type="entry name" value="Radical_SAM"/>
    <property type="match status" value="1"/>
</dbReference>
<feature type="domain" description="Radical SAM core" evidence="8">
    <location>
        <begin position="3"/>
        <end position="250"/>
    </location>
</feature>
<dbReference type="InterPro" id="IPR013785">
    <property type="entry name" value="Aldolase_TIM"/>
</dbReference>
<evidence type="ECO:0000259" key="8">
    <source>
        <dbReference type="PROSITE" id="PS51918"/>
    </source>
</evidence>
<evidence type="ECO:0000256" key="7">
    <source>
        <dbReference type="ARBA" id="ARBA00023601"/>
    </source>
</evidence>
<dbReference type="CDD" id="cd01335">
    <property type="entry name" value="Radical_SAM"/>
    <property type="match status" value="1"/>
</dbReference>
<dbReference type="EMBL" id="JAQLOI010000003">
    <property type="protein sequence ID" value="MDB1126234.1"/>
    <property type="molecule type" value="Genomic_DNA"/>
</dbReference>
<dbReference type="InterPro" id="IPR004027">
    <property type="entry name" value="SEC_C_motif"/>
</dbReference>
<accession>A0ABT4YXB0</accession>
<keyword evidence="5" id="KW-0408">Iron</keyword>
<name>A0ABT4YXB0_9VIBR</name>
<dbReference type="InterPro" id="IPR023867">
    <property type="entry name" value="Sulphatase_maturase_rSAM"/>
</dbReference>
<keyword evidence="10" id="KW-1185">Reference proteome</keyword>
<dbReference type="Proteomes" id="UP001210678">
    <property type="component" value="Unassembled WGS sequence"/>
</dbReference>
<evidence type="ECO:0000256" key="3">
    <source>
        <dbReference type="ARBA" id="ARBA00022691"/>
    </source>
</evidence>
<dbReference type="SFLD" id="SFLDG01386">
    <property type="entry name" value="main_SPASM_domain-containing"/>
    <property type="match status" value="1"/>
</dbReference>
<dbReference type="CDD" id="cd21120">
    <property type="entry name" value="SPASM_anSME"/>
    <property type="match status" value="1"/>
</dbReference>
<proteinExistence type="inferred from homology"/>
<keyword evidence="2" id="KW-0004">4Fe-4S</keyword>
<dbReference type="SUPFAM" id="SSF102114">
    <property type="entry name" value="Radical SAM enzymes"/>
    <property type="match status" value="1"/>
</dbReference>
<evidence type="ECO:0000256" key="1">
    <source>
        <dbReference type="ARBA" id="ARBA00001966"/>
    </source>
</evidence>
<dbReference type="InterPro" id="IPR034491">
    <property type="entry name" value="Anaerob_Ser_sulfatase-maturase"/>
</dbReference>
<dbReference type="InterPro" id="IPR007197">
    <property type="entry name" value="rSAM"/>
</dbReference>
<dbReference type="SFLD" id="SFLDG01072">
    <property type="entry name" value="dehydrogenase_like"/>
    <property type="match status" value="1"/>
</dbReference>